<comment type="similarity">
    <text evidence="1">Belongs to the RMD1/sif2 family.</text>
</comment>
<dbReference type="EMBL" id="BSYO01000003">
    <property type="protein sequence ID" value="GMH01771.1"/>
    <property type="molecule type" value="Genomic_DNA"/>
</dbReference>
<accession>A0AAD3XE63</accession>
<evidence type="ECO:0000256" key="1">
    <source>
        <dbReference type="ARBA" id="ARBA00008306"/>
    </source>
</evidence>
<dbReference type="PANTHER" id="PTHR16255:SF16">
    <property type="entry name" value="PROTEIN RETARDED ROOT GROWTH, MITOCHONDRIAL"/>
    <property type="match status" value="1"/>
</dbReference>
<dbReference type="AlphaFoldDB" id="A0AAD3XE63"/>
<protein>
    <recommendedName>
        <fullName evidence="2">DUF155 domain-containing protein</fullName>
    </recommendedName>
</protein>
<evidence type="ECO:0000313" key="3">
    <source>
        <dbReference type="EMBL" id="GMH01771.1"/>
    </source>
</evidence>
<dbReference type="PANTHER" id="PTHR16255">
    <property type="entry name" value="REQUIRED FOR MEIOTIC NUCLEAR DIVISION PROTEIN 1 HOMOLOG"/>
    <property type="match status" value="1"/>
</dbReference>
<gene>
    <name evidence="3" type="ORF">Nepgr_003610</name>
</gene>
<name>A0AAD3XE63_NEPGR</name>
<evidence type="ECO:0000259" key="2">
    <source>
        <dbReference type="Pfam" id="PF02582"/>
    </source>
</evidence>
<dbReference type="Proteomes" id="UP001279734">
    <property type="component" value="Unassembled WGS sequence"/>
</dbReference>
<organism evidence="3 4">
    <name type="scientific">Nepenthes gracilis</name>
    <name type="common">Slender pitcher plant</name>
    <dbReference type="NCBI Taxonomy" id="150966"/>
    <lineage>
        <taxon>Eukaryota</taxon>
        <taxon>Viridiplantae</taxon>
        <taxon>Streptophyta</taxon>
        <taxon>Embryophyta</taxon>
        <taxon>Tracheophyta</taxon>
        <taxon>Spermatophyta</taxon>
        <taxon>Magnoliopsida</taxon>
        <taxon>eudicotyledons</taxon>
        <taxon>Gunneridae</taxon>
        <taxon>Pentapetalae</taxon>
        <taxon>Caryophyllales</taxon>
        <taxon>Nepenthaceae</taxon>
        <taxon>Nepenthes</taxon>
    </lineage>
</organism>
<comment type="caution">
    <text evidence="3">The sequence shown here is derived from an EMBL/GenBank/DDBJ whole genome shotgun (WGS) entry which is preliminary data.</text>
</comment>
<dbReference type="Pfam" id="PF02582">
    <property type="entry name" value="DUF155"/>
    <property type="match status" value="1"/>
</dbReference>
<keyword evidence="4" id="KW-1185">Reference proteome</keyword>
<feature type="domain" description="DUF155" evidence="2">
    <location>
        <begin position="150"/>
        <end position="320"/>
    </location>
</feature>
<sequence>MWRWKAYDLLFHLAPTTFKSFIQCPSQNVKILSQLHLSNPRDHFYFCRAFSSIPYAGAAYADEFDFGCRNFGPNSAETSREDDEETGKIPIKAYFLSTSIDLKGIQAEHARNIIPPTSRATNYIAFRFFGIPSKITETGRNENLGCPQYMVVFQYGSAVLFNIDNHEADSFLDIVRRHASGLLPEMRKDDYAVKEKPTLVEDMMGGPDYIVLKHLDTDGIRIIGSVLGQSIALDYFVSQVDGMVEEFADINRGMENTGTFTMNRKKLLQLVGKANSNIADVILKVGLFERSEIAWREAKYAQINEYLREEYEVAQRFGNLDFKLKFVEHNIHFLQEVLQNRRSDLLEWCVICLLSIENVISIYEIVWESTAGSL</sequence>
<reference evidence="3" key="1">
    <citation type="submission" date="2023-05" db="EMBL/GenBank/DDBJ databases">
        <title>Nepenthes gracilis genome sequencing.</title>
        <authorList>
            <person name="Fukushima K."/>
        </authorList>
    </citation>
    <scope>NUCLEOTIDE SEQUENCE</scope>
    <source>
        <strain evidence="3">SING2019-196</strain>
    </source>
</reference>
<dbReference type="GO" id="GO:0005739">
    <property type="term" value="C:mitochondrion"/>
    <property type="evidence" value="ECO:0007669"/>
    <property type="project" value="UniProtKB-ARBA"/>
</dbReference>
<evidence type="ECO:0000313" key="4">
    <source>
        <dbReference type="Proteomes" id="UP001279734"/>
    </source>
</evidence>
<dbReference type="InterPro" id="IPR003734">
    <property type="entry name" value="DUF155"/>
</dbReference>
<dbReference type="InterPro" id="IPR051624">
    <property type="entry name" value="RMD1/Sad1-interacting"/>
</dbReference>
<proteinExistence type="inferred from homology"/>